<dbReference type="InterPro" id="IPR003714">
    <property type="entry name" value="PhoH"/>
</dbReference>
<dbReference type="Gene3D" id="3.40.50.300">
    <property type="entry name" value="P-loop containing nucleotide triphosphate hydrolases"/>
    <property type="match status" value="1"/>
</dbReference>
<evidence type="ECO:0000259" key="8">
    <source>
        <dbReference type="Pfam" id="PF02562"/>
    </source>
</evidence>
<dbReference type="PANTHER" id="PTHR30473">
    <property type="entry name" value="PROTEIN PHOH"/>
    <property type="match status" value="1"/>
</dbReference>
<dbReference type="EMBL" id="AP012338">
    <property type="protein sequence ID" value="BAM03912.1"/>
    <property type="molecule type" value="Genomic_DNA"/>
</dbReference>
<comment type="subcellular location">
    <subcellularLocation>
        <location evidence="1">Cytoplasm</location>
    </subcellularLocation>
</comment>
<feature type="domain" description="PhoH-like protein" evidence="8">
    <location>
        <begin position="121"/>
        <end position="323"/>
    </location>
</feature>
<dbReference type="RefSeq" id="WP_014437130.1">
    <property type="nucleotide sequence ID" value="NC_017080.1"/>
</dbReference>
<organism evidence="9 10">
    <name type="scientific">Phycisphaera mikurensis (strain NBRC 102666 / KCTC 22515 / FYK2301M01)</name>
    <dbReference type="NCBI Taxonomy" id="1142394"/>
    <lineage>
        <taxon>Bacteria</taxon>
        <taxon>Pseudomonadati</taxon>
        <taxon>Planctomycetota</taxon>
        <taxon>Phycisphaerae</taxon>
        <taxon>Phycisphaerales</taxon>
        <taxon>Phycisphaeraceae</taxon>
        <taxon>Phycisphaera</taxon>
    </lineage>
</organism>
<dbReference type="STRING" id="1142394.PSMK_17530"/>
<keyword evidence="10" id="KW-1185">Reference proteome</keyword>
<accession>I0IF74</accession>
<evidence type="ECO:0000256" key="5">
    <source>
        <dbReference type="ARBA" id="ARBA00022840"/>
    </source>
</evidence>
<evidence type="ECO:0000313" key="10">
    <source>
        <dbReference type="Proteomes" id="UP000007881"/>
    </source>
</evidence>
<keyword evidence="4" id="KW-0547">Nucleotide-binding</keyword>
<proteinExistence type="inferred from homology"/>
<keyword evidence="5" id="KW-0067">ATP-binding</keyword>
<sequence length="349" mass="37467">METTIHLPDGDHRLAVTGPSERNLKILRESLGVGVAARRSVLKLSGEERPVRQALAVIERLTEAAAGGMPMQRQDVLDAIAAASRSAGSRPARDLGGSGEPGGSTLRRDGTFEVYLPGKRVGPSTAGQRRYVEAMLAHDLTFCLGPAGTGKTYLAVAAAAAMLKRGEVRKLVLVRPAVEAGEKLGFLPGSLQDKVDPYLRPLLDALHDMMDFEQISRFMAVDLIEIVPLAFMRGRTLNDACIILDEAQNTTRAQMLMFLTRLGHGGKMIITGDTSQIDLPDPRDSGLIDAVRRLRRVRGVATTTLDGGDIVRHELVQRIVEAYGAPKTDPRVKALLDGAEDAEGPPAGS</sequence>
<feature type="region of interest" description="Disordered" evidence="7">
    <location>
        <begin position="88"/>
        <end position="109"/>
    </location>
</feature>
<evidence type="ECO:0000256" key="1">
    <source>
        <dbReference type="ARBA" id="ARBA00004496"/>
    </source>
</evidence>
<dbReference type="eggNOG" id="COG1702">
    <property type="taxonomic scope" value="Bacteria"/>
</dbReference>
<dbReference type="HOGENOM" id="CLU_051654_0_0_0"/>
<evidence type="ECO:0000256" key="2">
    <source>
        <dbReference type="ARBA" id="ARBA00010393"/>
    </source>
</evidence>
<evidence type="ECO:0000256" key="7">
    <source>
        <dbReference type="SAM" id="MobiDB-lite"/>
    </source>
</evidence>
<dbReference type="PANTHER" id="PTHR30473:SF1">
    <property type="entry name" value="PHOH-LIKE PROTEIN"/>
    <property type="match status" value="1"/>
</dbReference>
<name>I0IF74_PHYMF</name>
<comment type="similarity">
    <text evidence="2">Belongs to the PhoH family.</text>
</comment>
<dbReference type="GO" id="GO:0005829">
    <property type="term" value="C:cytosol"/>
    <property type="evidence" value="ECO:0007669"/>
    <property type="project" value="TreeGrafter"/>
</dbReference>
<evidence type="ECO:0000256" key="3">
    <source>
        <dbReference type="ARBA" id="ARBA00022490"/>
    </source>
</evidence>
<evidence type="ECO:0000256" key="4">
    <source>
        <dbReference type="ARBA" id="ARBA00022741"/>
    </source>
</evidence>
<keyword evidence="3" id="KW-0963">Cytoplasm</keyword>
<evidence type="ECO:0000313" key="9">
    <source>
        <dbReference type="EMBL" id="BAM03912.1"/>
    </source>
</evidence>
<dbReference type="Proteomes" id="UP000007881">
    <property type="component" value="Chromosome"/>
</dbReference>
<dbReference type="InterPro" id="IPR051451">
    <property type="entry name" value="PhoH2-like"/>
</dbReference>
<reference evidence="9 10" key="1">
    <citation type="submission" date="2012-02" db="EMBL/GenBank/DDBJ databases">
        <title>Complete genome sequence of Phycisphaera mikurensis NBRC 102666.</title>
        <authorList>
            <person name="Ankai A."/>
            <person name="Hosoyama A."/>
            <person name="Terui Y."/>
            <person name="Sekine M."/>
            <person name="Fukai R."/>
            <person name="Kato Y."/>
            <person name="Nakamura S."/>
            <person name="Yamada-Narita S."/>
            <person name="Kawakoshi A."/>
            <person name="Fukunaga Y."/>
            <person name="Yamazaki S."/>
            <person name="Fujita N."/>
        </authorList>
    </citation>
    <scope>NUCLEOTIDE SEQUENCE [LARGE SCALE GENOMIC DNA]</scope>
    <source>
        <strain evidence="10">NBRC 102666 / KCTC 22515 / FYK2301M01</strain>
    </source>
</reference>
<evidence type="ECO:0000256" key="6">
    <source>
        <dbReference type="ARBA" id="ARBA00039970"/>
    </source>
</evidence>
<dbReference type="KEGG" id="phm:PSMK_17530"/>
<dbReference type="InterPro" id="IPR027417">
    <property type="entry name" value="P-loop_NTPase"/>
</dbReference>
<dbReference type="PATRIC" id="fig|1142394.8.peg.1803"/>
<gene>
    <name evidence="9" type="ordered locus">PSMK_17530</name>
</gene>
<dbReference type="FunFam" id="3.40.50.300:FF:000013">
    <property type="entry name" value="PhoH family ATPase"/>
    <property type="match status" value="1"/>
</dbReference>
<dbReference type="SUPFAM" id="SSF52540">
    <property type="entry name" value="P-loop containing nucleoside triphosphate hydrolases"/>
    <property type="match status" value="1"/>
</dbReference>
<dbReference type="GO" id="GO:0005524">
    <property type="term" value="F:ATP binding"/>
    <property type="evidence" value="ECO:0007669"/>
    <property type="project" value="UniProtKB-KW"/>
</dbReference>
<dbReference type="AlphaFoldDB" id="I0IF74"/>
<dbReference type="Pfam" id="PF02562">
    <property type="entry name" value="PhoH"/>
    <property type="match status" value="1"/>
</dbReference>
<protein>
    <recommendedName>
        <fullName evidence="6">PhoH-like protein</fullName>
    </recommendedName>
</protein>